<evidence type="ECO:0000256" key="1">
    <source>
        <dbReference type="SAM" id="MobiDB-lite"/>
    </source>
</evidence>
<sequence>MLPNIERQDLKCAGDCREAGTLRANREILWRNREVPDVRAPPPTSSSSIEKSVNDERAGEVLTSMKSFDRLRQKLRTSFYQDGRRRKKCSQLKPPSKSTATPAATPTAPQPCPLTSTTKSSEETTRTTSSQKSSTRTHRQEIHPGIKKSHSQETHPGIEKTHSQEVAKLKEQIDLIKDGIHSLQTWIPILDDQHRLLVDENRHLDRESFTSVNNTPKELISEWDMQDDDLPAALQDLEHNKWDFRRNYSRDHYCGLHVHLANMLLVPKSETSFHLNQLRNLKTSLRFSLGQWRPEFTSENRSKDLAAAEYLKRSRNPSKHSKNVRRQ</sequence>
<dbReference type="KEGG" id="dan:6497352"/>
<dbReference type="OrthoDB" id="7868726at2759"/>
<dbReference type="GeneID" id="6497352"/>
<organism evidence="2 3">
    <name type="scientific">Drosophila ananassae</name>
    <name type="common">Fruit fly</name>
    <dbReference type="NCBI Taxonomy" id="7217"/>
    <lineage>
        <taxon>Eukaryota</taxon>
        <taxon>Metazoa</taxon>
        <taxon>Ecdysozoa</taxon>
        <taxon>Arthropoda</taxon>
        <taxon>Hexapoda</taxon>
        <taxon>Insecta</taxon>
        <taxon>Pterygota</taxon>
        <taxon>Neoptera</taxon>
        <taxon>Endopterygota</taxon>
        <taxon>Diptera</taxon>
        <taxon>Brachycera</taxon>
        <taxon>Muscomorpha</taxon>
        <taxon>Ephydroidea</taxon>
        <taxon>Drosophilidae</taxon>
        <taxon>Drosophila</taxon>
        <taxon>Sophophora</taxon>
    </lineage>
</organism>
<keyword evidence="3" id="KW-1185">Reference proteome</keyword>
<proteinExistence type="predicted"/>
<feature type="region of interest" description="Disordered" evidence="1">
    <location>
        <begin position="35"/>
        <end position="58"/>
    </location>
</feature>
<feature type="compositionally biased region" description="Basic and acidic residues" evidence="1">
    <location>
        <begin position="138"/>
        <end position="162"/>
    </location>
</feature>
<dbReference type="EMBL" id="CH902620">
    <property type="protein sequence ID" value="EDV31483.1"/>
    <property type="molecule type" value="Genomic_DNA"/>
</dbReference>
<protein>
    <submittedName>
        <fullName evidence="2">Uncharacterized protein</fullName>
    </submittedName>
</protein>
<dbReference type="AlphaFoldDB" id="B3MK65"/>
<feature type="region of interest" description="Disordered" evidence="1">
    <location>
        <begin position="77"/>
        <end position="162"/>
    </location>
</feature>
<evidence type="ECO:0000313" key="3">
    <source>
        <dbReference type="Proteomes" id="UP000007801"/>
    </source>
</evidence>
<reference evidence="2 3" key="1">
    <citation type="journal article" date="2007" name="Nature">
        <title>Evolution of genes and genomes on the Drosophila phylogeny.</title>
        <authorList>
            <consortium name="Drosophila 12 Genomes Consortium"/>
            <person name="Clark A.G."/>
            <person name="Eisen M.B."/>
            <person name="Smith D.R."/>
            <person name="Bergman C.M."/>
            <person name="Oliver B."/>
            <person name="Markow T.A."/>
            <person name="Kaufman T.C."/>
            <person name="Kellis M."/>
            <person name="Gelbart W."/>
            <person name="Iyer V.N."/>
            <person name="Pollard D.A."/>
            <person name="Sackton T.B."/>
            <person name="Larracuente A.M."/>
            <person name="Singh N.D."/>
            <person name="Abad J.P."/>
            <person name="Abt D.N."/>
            <person name="Adryan B."/>
            <person name="Aguade M."/>
            <person name="Akashi H."/>
            <person name="Anderson W.W."/>
            <person name="Aquadro C.F."/>
            <person name="Ardell D.H."/>
            <person name="Arguello R."/>
            <person name="Artieri C.G."/>
            <person name="Barbash D.A."/>
            <person name="Barker D."/>
            <person name="Barsanti P."/>
            <person name="Batterham P."/>
            <person name="Batzoglou S."/>
            <person name="Begun D."/>
            <person name="Bhutkar A."/>
            <person name="Blanco E."/>
            <person name="Bosak S.A."/>
            <person name="Bradley R.K."/>
            <person name="Brand A.D."/>
            <person name="Brent M.R."/>
            <person name="Brooks A.N."/>
            <person name="Brown R.H."/>
            <person name="Butlin R.K."/>
            <person name="Caggese C."/>
            <person name="Calvi B.R."/>
            <person name="Bernardo de Carvalho A."/>
            <person name="Caspi A."/>
            <person name="Castrezana S."/>
            <person name="Celniker S.E."/>
            <person name="Chang J.L."/>
            <person name="Chapple C."/>
            <person name="Chatterji S."/>
            <person name="Chinwalla A."/>
            <person name="Civetta A."/>
            <person name="Clifton S.W."/>
            <person name="Comeron J.M."/>
            <person name="Costello J.C."/>
            <person name="Coyne J.A."/>
            <person name="Daub J."/>
            <person name="David R.G."/>
            <person name="Delcher A.L."/>
            <person name="Delehaunty K."/>
            <person name="Do C.B."/>
            <person name="Ebling H."/>
            <person name="Edwards K."/>
            <person name="Eickbush T."/>
            <person name="Evans J.D."/>
            <person name="Filipski A."/>
            <person name="Findeiss S."/>
            <person name="Freyhult E."/>
            <person name="Fulton L."/>
            <person name="Fulton R."/>
            <person name="Garcia A.C."/>
            <person name="Gardiner A."/>
            <person name="Garfield D.A."/>
            <person name="Garvin B.E."/>
            <person name="Gibson G."/>
            <person name="Gilbert D."/>
            <person name="Gnerre S."/>
            <person name="Godfrey J."/>
            <person name="Good R."/>
            <person name="Gotea V."/>
            <person name="Gravely B."/>
            <person name="Greenberg A.J."/>
            <person name="Griffiths-Jones S."/>
            <person name="Gross S."/>
            <person name="Guigo R."/>
            <person name="Gustafson E.A."/>
            <person name="Haerty W."/>
            <person name="Hahn M.W."/>
            <person name="Halligan D.L."/>
            <person name="Halpern A.L."/>
            <person name="Halter G.M."/>
            <person name="Han M.V."/>
            <person name="Heger A."/>
            <person name="Hillier L."/>
            <person name="Hinrichs A.S."/>
            <person name="Holmes I."/>
            <person name="Hoskins R.A."/>
            <person name="Hubisz M.J."/>
            <person name="Hultmark D."/>
            <person name="Huntley M.A."/>
            <person name="Jaffe D.B."/>
            <person name="Jagadeeshan S."/>
            <person name="Jeck W.R."/>
            <person name="Johnson J."/>
            <person name="Jones C.D."/>
            <person name="Jordan W.C."/>
            <person name="Karpen G.H."/>
            <person name="Kataoka E."/>
            <person name="Keightley P.D."/>
            <person name="Kheradpour P."/>
            <person name="Kirkness E.F."/>
            <person name="Koerich L.B."/>
            <person name="Kristiansen K."/>
            <person name="Kudrna D."/>
            <person name="Kulathinal R.J."/>
            <person name="Kumar S."/>
            <person name="Kwok R."/>
            <person name="Lander E."/>
            <person name="Langley C.H."/>
            <person name="Lapoint R."/>
            <person name="Lazzaro B.P."/>
            <person name="Lee S.J."/>
            <person name="Levesque L."/>
            <person name="Li R."/>
            <person name="Lin C.F."/>
            <person name="Lin M.F."/>
            <person name="Lindblad-Toh K."/>
            <person name="Llopart A."/>
            <person name="Long M."/>
            <person name="Low L."/>
            <person name="Lozovsky E."/>
            <person name="Lu J."/>
            <person name="Luo M."/>
            <person name="Machado C.A."/>
            <person name="Makalowski W."/>
            <person name="Marzo M."/>
            <person name="Matsuda M."/>
            <person name="Matzkin L."/>
            <person name="McAllister B."/>
            <person name="McBride C.S."/>
            <person name="McKernan B."/>
            <person name="McKernan K."/>
            <person name="Mendez-Lago M."/>
            <person name="Minx P."/>
            <person name="Mollenhauer M.U."/>
            <person name="Montooth K."/>
            <person name="Mount S.M."/>
            <person name="Mu X."/>
            <person name="Myers E."/>
            <person name="Negre B."/>
            <person name="Newfeld S."/>
            <person name="Nielsen R."/>
            <person name="Noor M.A."/>
            <person name="O'Grady P."/>
            <person name="Pachter L."/>
            <person name="Papaceit M."/>
            <person name="Parisi M.J."/>
            <person name="Parisi M."/>
            <person name="Parts L."/>
            <person name="Pedersen J.S."/>
            <person name="Pesole G."/>
            <person name="Phillippy A.M."/>
            <person name="Ponting C.P."/>
            <person name="Pop M."/>
            <person name="Porcelli D."/>
            <person name="Powell J.R."/>
            <person name="Prohaska S."/>
            <person name="Pruitt K."/>
            <person name="Puig M."/>
            <person name="Quesneville H."/>
            <person name="Ram K.R."/>
            <person name="Rand D."/>
            <person name="Rasmussen M.D."/>
            <person name="Reed L.K."/>
            <person name="Reenan R."/>
            <person name="Reily A."/>
            <person name="Remington K.A."/>
            <person name="Rieger T.T."/>
            <person name="Ritchie M.G."/>
            <person name="Robin C."/>
            <person name="Rogers Y.H."/>
            <person name="Rohde C."/>
            <person name="Rozas J."/>
            <person name="Rubenfield M.J."/>
            <person name="Ruiz A."/>
            <person name="Russo S."/>
            <person name="Salzberg S.L."/>
            <person name="Sanchez-Gracia A."/>
            <person name="Saranga D.J."/>
            <person name="Sato H."/>
            <person name="Schaeffer S.W."/>
            <person name="Schatz M.C."/>
            <person name="Schlenke T."/>
            <person name="Schwartz R."/>
            <person name="Segarra C."/>
            <person name="Singh R.S."/>
            <person name="Sirot L."/>
            <person name="Sirota M."/>
            <person name="Sisneros N.B."/>
            <person name="Smith C.D."/>
            <person name="Smith T.F."/>
            <person name="Spieth J."/>
            <person name="Stage D.E."/>
            <person name="Stark A."/>
            <person name="Stephan W."/>
            <person name="Strausberg R.L."/>
            <person name="Strempel S."/>
            <person name="Sturgill D."/>
            <person name="Sutton G."/>
            <person name="Sutton G.G."/>
            <person name="Tao W."/>
            <person name="Teichmann S."/>
            <person name="Tobari Y.N."/>
            <person name="Tomimura Y."/>
            <person name="Tsolas J.M."/>
            <person name="Valente V.L."/>
            <person name="Venter E."/>
            <person name="Venter J.C."/>
            <person name="Vicario S."/>
            <person name="Vieira F.G."/>
            <person name="Vilella A.J."/>
            <person name="Villasante A."/>
            <person name="Walenz B."/>
            <person name="Wang J."/>
            <person name="Wasserman M."/>
            <person name="Watts T."/>
            <person name="Wilson D."/>
            <person name="Wilson R.K."/>
            <person name="Wing R.A."/>
            <person name="Wolfner M.F."/>
            <person name="Wong A."/>
            <person name="Wong G.K."/>
            <person name="Wu C.I."/>
            <person name="Wu G."/>
            <person name="Yamamoto D."/>
            <person name="Yang H.P."/>
            <person name="Yang S.P."/>
            <person name="Yorke J.A."/>
            <person name="Yoshida K."/>
            <person name="Zdobnov E."/>
            <person name="Zhang P."/>
            <person name="Zhang Y."/>
            <person name="Zimin A.V."/>
            <person name="Baldwin J."/>
            <person name="Abdouelleil A."/>
            <person name="Abdulkadir J."/>
            <person name="Abebe A."/>
            <person name="Abera B."/>
            <person name="Abreu J."/>
            <person name="Acer S.C."/>
            <person name="Aftuck L."/>
            <person name="Alexander A."/>
            <person name="An P."/>
            <person name="Anderson E."/>
            <person name="Anderson S."/>
            <person name="Arachi H."/>
            <person name="Azer M."/>
            <person name="Bachantsang P."/>
            <person name="Barry A."/>
            <person name="Bayul T."/>
            <person name="Berlin A."/>
            <person name="Bessette D."/>
            <person name="Bloom T."/>
            <person name="Blye J."/>
            <person name="Boguslavskiy L."/>
            <person name="Bonnet C."/>
            <person name="Boukhgalter B."/>
            <person name="Bourzgui I."/>
            <person name="Brown A."/>
            <person name="Cahill P."/>
            <person name="Channer S."/>
            <person name="Cheshatsang Y."/>
            <person name="Chuda L."/>
            <person name="Citroen M."/>
            <person name="Collymore A."/>
            <person name="Cooke P."/>
            <person name="Costello M."/>
            <person name="D'Aco K."/>
            <person name="Daza R."/>
            <person name="De Haan G."/>
            <person name="DeGray S."/>
            <person name="DeMaso C."/>
            <person name="Dhargay N."/>
            <person name="Dooley K."/>
            <person name="Dooley E."/>
            <person name="Doricent M."/>
            <person name="Dorje P."/>
            <person name="Dorjee K."/>
            <person name="Dupes A."/>
            <person name="Elong R."/>
            <person name="Falk J."/>
            <person name="Farina A."/>
            <person name="Faro S."/>
            <person name="Ferguson D."/>
            <person name="Fisher S."/>
            <person name="Foley C.D."/>
            <person name="Franke A."/>
            <person name="Friedrich D."/>
            <person name="Gadbois L."/>
            <person name="Gearin G."/>
            <person name="Gearin C.R."/>
            <person name="Giannoukos G."/>
            <person name="Goode T."/>
            <person name="Graham J."/>
            <person name="Grandbois E."/>
            <person name="Grewal S."/>
            <person name="Gyaltsen K."/>
            <person name="Hafez N."/>
            <person name="Hagos B."/>
            <person name="Hall J."/>
            <person name="Henson C."/>
            <person name="Hollinger A."/>
            <person name="Honan T."/>
            <person name="Huard M.D."/>
            <person name="Hughes L."/>
            <person name="Hurhula B."/>
            <person name="Husby M.E."/>
            <person name="Kamat A."/>
            <person name="Kanga B."/>
            <person name="Kashin S."/>
            <person name="Khazanovich D."/>
            <person name="Kisner P."/>
            <person name="Lance K."/>
            <person name="Lara M."/>
            <person name="Lee W."/>
            <person name="Lennon N."/>
            <person name="Letendre F."/>
            <person name="LeVine R."/>
            <person name="Lipovsky A."/>
            <person name="Liu X."/>
            <person name="Liu J."/>
            <person name="Liu S."/>
            <person name="Lokyitsang T."/>
            <person name="Lokyitsang Y."/>
            <person name="Lubonja R."/>
            <person name="Lui A."/>
            <person name="MacDonald P."/>
            <person name="Magnisalis V."/>
            <person name="Maru K."/>
            <person name="Matthews C."/>
            <person name="McCusker W."/>
            <person name="McDonough S."/>
            <person name="Mehta T."/>
            <person name="Meldrim J."/>
            <person name="Meneus L."/>
            <person name="Mihai O."/>
            <person name="Mihalev A."/>
            <person name="Mihova T."/>
            <person name="Mittelman R."/>
            <person name="Mlenga V."/>
            <person name="Montmayeur A."/>
            <person name="Mulrain L."/>
            <person name="Navidi A."/>
            <person name="Naylor J."/>
            <person name="Negash T."/>
            <person name="Nguyen T."/>
            <person name="Nguyen N."/>
            <person name="Nicol R."/>
            <person name="Norbu C."/>
            <person name="Norbu N."/>
            <person name="Novod N."/>
            <person name="O'Neill B."/>
            <person name="Osman S."/>
            <person name="Markiewicz E."/>
            <person name="Oyono O.L."/>
            <person name="Patti C."/>
            <person name="Phunkhang P."/>
            <person name="Pierre F."/>
            <person name="Priest M."/>
            <person name="Raghuraman S."/>
            <person name="Rege F."/>
            <person name="Reyes R."/>
            <person name="Rise C."/>
            <person name="Rogov P."/>
            <person name="Ross K."/>
            <person name="Ryan E."/>
            <person name="Settipalli S."/>
            <person name="Shea T."/>
            <person name="Sherpa N."/>
            <person name="Shi L."/>
            <person name="Shih D."/>
            <person name="Sparrow T."/>
            <person name="Spaulding J."/>
            <person name="Stalker J."/>
            <person name="Stange-Thomann N."/>
            <person name="Stavropoulos S."/>
            <person name="Stone C."/>
            <person name="Strader C."/>
            <person name="Tesfaye S."/>
            <person name="Thomson T."/>
            <person name="Thoulutsang Y."/>
            <person name="Thoulutsang D."/>
            <person name="Topham K."/>
            <person name="Topping I."/>
            <person name="Tsamla T."/>
            <person name="Vassiliev H."/>
            <person name="Vo A."/>
            <person name="Wangchuk T."/>
            <person name="Wangdi T."/>
            <person name="Weiand M."/>
            <person name="Wilkinson J."/>
            <person name="Wilson A."/>
            <person name="Yadav S."/>
            <person name="Young G."/>
            <person name="Yu Q."/>
            <person name="Zembek L."/>
            <person name="Zhong D."/>
            <person name="Zimmer A."/>
            <person name="Zwirko Z."/>
            <person name="Jaffe D.B."/>
            <person name="Alvarez P."/>
            <person name="Brockman W."/>
            <person name="Butler J."/>
            <person name="Chin C."/>
            <person name="Gnerre S."/>
            <person name="Grabherr M."/>
            <person name="Kleber M."/>
            <person name="Mauceli E."/>
            <person name="MacCallum I."/>
        </authorList>
    </citation>
    <scope>NUCLEOTIDE SEQUENCE [LARGE SCALE GENOMIC DNA]</scope>
    <source>
        <strain evidence="3">Tucson 14024-0371.13</strain>
    </source>
</reference>
<gene>
    <name evidence="2" type="primary">Dana\GF14529</name>
    <name evidence="2" type="synonym">dana_GLEANR_15291</name>
    <name evidence="2" type="ORF">GF14529</name>
</gene>
<name>B3MK65_DROAN</name>
<dbReference type="InParanoid" id="B3MK65"/>
<accession>B3MK65</accession>
<evidence type="ECO:0000313" key="2">
    <source>
        <dbReference type="EMBL" id="EDV31483.1"/>
    </source>
</evidence>
<feature type="compositionally biased region" description="Low complexity" evidence="1">
    <location>
        <begin position="93"/>
        <end position="107"/>
    </location>
</feature>
<dbReference type="Proteomes" id="UP000007801">
    <property type="component" value="Unassembled WGS sequence"/>
</dbReference>
<dbReference type="HOGENOM" id="CLU_850640_0_0_1"/>